<dbReference type="AlphaFoldDB" id="A0A9P6LNN3"/>
<evidence type="ECO:0000256" key="1">
    <source>
        <dbReference type="SAM" id="MobiDB-lite"/>
    </source>
</evidence>
<dbReference type="EMBL" id="JAATWM020000006">
    <property type="protein sequence ID" value="KAF9879795.1"/>
    <property type="molecule type" value="Genomic_DNA"/>
</dbReference>
<feature type="compositionally biased region" description="Basic and acidic residues" evidence="1">
    <location>
        <begin position="213"/>
        <end position="233"/>
    </location>
</feature>
<gene>
    <name evidence="2" type="ORF">CkaCkLH20_02606</name>
</gene>
<evidence type="ECO:0000313" key="3">
    <source>
        <dbReference type="Proteomes" id="UP000781932"/>
    </source>
</evidence>
<dbReference type="RefSeq" id="XP_038749256.1">
    <property type="nucleotide sequence ID" value="XM_038885325.1"/>
</dbReference>
<keyword evidence="3" id="KW-1185">Reference proteome</keyword>
<reference evidence="2" key="1">
    <citation type="submission" date="2020-03" db="EMBL/GenBank/DDBJ databases">
        <authorList>
            <person name="He L."/>
        </authorList>
    </citation>
    <scope>NUCLEOTIDE SEQUENCE</scope>
    <source>
        <strain evidence="2">CkLH20</strain>
    </source>
</reference>
<proteinExistence type="predicted"/>
<reference evidence="2" key="2">
    <citation type="submission" date="2020-11" db="EMBL/GenBank/DDBJ databases">
        <title>Whole genome sequencing of Colletotrichum sp.</title>
        <authorList>
            <person name="Li H."/>
        </authorList>
    </citation>
    <scope>NUCLEOTIDE SEQUENCE</scope>
    <source>
        <strain evidence="2">CkLH20</strain>
    </source>
</reference>
<protein>
    <submittedName>
        <fullName evidence="2">Uncharacterized protein</fullName>
    </submittedName>
</protein>
<dbReference type="Proteomes" id="UP000781932">
    <property type="component" value="Unassembled WGS sequence"/>
</dbReference>
<evidence type="ECO:0000313" key="2">
    <source>
        <dbReference type="EMBL" id="KAF9879795.1"/>
    </source>
</evidence>
<feature type="region of interest" description="Disordered" evidence="1">
    <location>
        <begin position="46"/>
        <end position="66"/>
    </location>
</feature>
<name>A0A9P6LNN3_9PEZI</name>
<organism evidence="2 3">
    <name type="scientific">Colletotrichum karsti</name>
    <dbReference type="NCBI Taxonomy" id="1095194"/>
    <lineage>
        <taxon>Eukaryota</taxon>
        <taxon>Fungi</taxon>
        <taxon>Dikarya</taxon>
        <taxon>Ascomycota</taxon>
        <taxon>Pezizomycotina</taxon>
        <taxon>Sordariomycetes</taxon>
        <taxon>Hypocreomycetidae</taxon>
        <taxon>Glomerellales</taxon>
        <taxon>Glomerellaceae</taxon>
        <taxon>Colletotrichum</taxon>
        <taxon>Colletotrichum boninense species complex</taxon>
    </lineage>
</organism>
<accession>A0A9P6LNN3</accession>
<dbReference type="GeneID" id="62158399"/>
<comment type="caution">
    <text evidence="2">The sequence shown here is derived from an EMBL/GenBank/DDBJ whole genome shotgun (WGS) entry which is preliminary data.</text>
</comment>
<feature type="compositionally biased region" description="Basic and acidic residues" evidence="1">
    <location>
        <begin position="48"/>
        <end position="58"/>
    </location>
</feature>
<feature type="region of interest" description="Disordered" evidence="1">
    <location>
        <begin position="198"/>
        <end position="235"/>
    </location>
</feature>
<sequence length="250" mass="27758">MTDPDGSTRVAMPNSLIRRRPQSYLRTEYGYSNVLRSHELSACLETQQSDRHQKHEKYASTGSKGNQLKGLAWHSVSASSLPPTTMPSSTSHLTPRFTPLGKTCLVPEIGSKKYVRYAAAGCFYLSNGSKITRKTTTGAKAAHSETQSEVEALAEGTPFLSPSSITRFAPPQPSPTHPILQFTRSRFHPPRNLSLVSQTTRADLPPLPPSSTKQDRDMTRHYPRARPDMRDNLSIRGFGDIPKEYLNTAY</sequence>